<feature type="transmembrane region" description="Helical" evidence="12">
    <location>
        <begin position="91"/>
        <end position="111"/>
    </location>
</feature>
<dbReference type="Pfam" id="PF02163">
    <property type="entry name" value="Peptidase_M50"/>
    <property type="match status" value="1"/>
</dbReference>
<sequence length="465" mass="50802">MTLSNRKPFHWLHTCCFQSNELFKPRITCTKEGICYKFASRKSESCFSRHNKKWPNNLKLARALRCLFSTNDVQPIYLTQSLLAYTPSASLLQFTSSLSGLAVLALVIIVHEAGHFFAARLQGIRVKNFSIGFGPSFLSYKPKNSETEFSLRMIPLGGFVSFPEETTKDESTGETQKLSDPNLLSNRPVGQRAIVISAGVIANIFFAWISLFSSISIFGMAEPSFSPGAVVMNIQNLDGPASQAGLQPNDVIVELQGEPIPASGMSAKILADNIRSSGGKVLQITIKRGNEYRSIELKPECCNKNGEATLGGVELIPNMKISRQRPTSIWNSIELTHSEFVRFSGQVFGGLYRLVTHFRQSSSGLAGPIGVVSMGAELAKNDAASLFSFAAAISINLALINSLPIPALDGGQMLFLLWEAIRGVPLPLRVQDAVNRTALFLFLVASGFLLIGDLDRLHILPSIFK</sequence>
<dbReference type="PANTHER" id="PTHR42837">
    <property type="entry name" value="REGULATOR OF SIGMA-E PROTEASE RSEP"/>
    <property type="match status" value="1"/>
</dbReference>
<comment type="similarity">
    <text evidence="3">Belongs to the peptidase M50A family.</text>
</comment>
<dbReference type="OrthoDB" id="445896at2759"/>
<dbReference type="SMART" id="SM00228">
    <property type="entry name" value="PDZ"/>
    <property type="match status" value="1"/>
</dbReference>
<dbReference type="InterPro" id="IPR036034">
    <property type="entry name" value="PDZ_sf"/>
</dbReference>
<evidence type="ECO:0000256" key="4">
    <source>
        <dbReference type="ARBA" id="ARBA00022670"/>
    </source>
</evidence>
<name>M2XE49_GALSU</name>
<dbReference type="CDD" id="cd06163">
    <property type="entry name" value="S2P-M50_PDZ_RseP-like"/>
    <property type="match status" value="1"/>
</dbReference>
<dbReference type="GO" id="GO:0004222">
    <property type="term" value="F:metalloendopeptidase activity"/>
    <property type="evidence" value="ECO:0007669"/>
    <property type="project" value="InterPro"/>
</dbReference>
<comment type="cofactor">
    <cofactor evidence="1">
        <name>Zn(2+)</name>
        <dbReference type="ChEBI" id="CHEBI:29105"/>
    </cofactor>
</comment>
<dbReference type="EMBL" id="KB454522">
    <property type="protein sequence ID" value="EME28272.1"/>
    <property type="molecule type" value="Genomic_DNA"/>
</dbReference>
<dbReference type="RefSeq" id="XP_005704792.1">
    <property type="nucleotide sequence ID" value="XM_005704735.1"/>
</dbReference>
<feature type="domain" description="PDZ" evidence="13">
    <location>
        <begin position="211"/>
        <end position="290"/>
    </location>
</feature>
<dbReference type="GO" id="GO:0006508">
    <property type="term" value="P:proteolysis"/>
    <property type="evidence" value="ECO:0007669"/>
    <property type="project" value="UniProtKB-KW"/>
</dbReference>
<keyword evidence="8 12" id="KW-1133">Transmembrane helix</keyword>
<dbReference type="OMA" id="EYGHFWA"/>
<feature type="transmembrane region" description="Helical" evidence="12">
    <location>
        <begin position="193"/>
        <end position="218"/>
    </location>
</feature>
<evidence type="ECO:0000256" key="12">
    <source>
        <dbReference type="SAM" id="Phobius"/>
    </source>
</evidence>
<dbReference type="GeneID" id="17087125"/>
<accession>M2XE49</accession>
<organism evidence="14 15">
    <name type="scientific">Galdieria sulphuraria</name>
    <name type="common">Red alga</name>
    <dbReference type="NCBI Taxonomy" id="130081"/>
    <lineage>
        <taxon>Eukaryota</taxon>
        <taxon>Rhodophyta</taxon>
        <taxon>Bangiophyceae</taxon>
        <taxon>Galdieriales</taxon>
        <taxon>Galdieriaceae</taxon>
        <taxon>Galdieria</taxon>
    </lineage>
</organism>
<dbReference type="AlphaFoldDB" id="M2XE49"/>
<dbReference type="Gramene" id="EME28272">
    <property type="protein sequence ID" value="EME28272"/>
    <property type="gene ID" value="Gasu_42720"/>
</dbReference>
<keyword evidence="15" id="KW-1185">Reference proteome</keyword>
<evidence type="ECO:0000256" key="11">
    <source>
        <dbReference type="SAM" id="MobiDB-lite"/>
    </source>
</evidence>
<gene>
    <name evidence="14" type="ORF">Gasu_42720</name>
</gene>
<evidence type="ECO:0000313" key="15">
    <source>
        <dbReference type="Proteomes" id="UP000030680"/>
    </source>
</evidence>
<dbReference type="GO" id="GO:0016020">
    <property type="term" value="C:membrane"/>
    <property type="evidence" value="ECO:0007669"/>
    <property type="project" value="UniProtKB-SubCell"/>
</dbReference>
<dbReference type="SUPFAM" id="SSF50156">
    <property type="entry name" value="PDZ domain-like"/>
    <property type="match status" value="1"/>
</dbReference>
<keyword evidence="6" id="KW-0378">Hydrolase</keyword>
<comment type="subcellular location">
    <subcellularLocation>
        <location evidence="2">Membrane</location>
        <topology evidence="2">Multi-pass membrane protein</topology>
    </subcellularLocation>
</comment>
<evidence type="ECO:0000256" key="5">
    <source>
        <dbReference type="ARBA" id="ARBA00022692"/>
    </source>
</evidence>
<evidence type="ECO:0000256" key="6">
    <source>
        <dbReference type="ARBA" id="ARBA00022801"/>
    </source>
</evidence>
<proteinExistence type="inferred from homology"/>
<reference evidence="15" key="1">
    <citation type="journal article" date="2013" name="Science">
        <title>Gene transfer from bacteria and archaea facilitated evolution of an extremophilic eukaryote.</title>
        <authorList>
            <person name="Schonknecht G."/>
            <person name="Chen W.H."/>
            <person name="Ternes C.M."/>
            <person name="Barbier G.G."/>
            <person name="Shrestha R.P."/>
            <person name="Stanke M."/>
            <person name="Brautigam A."/>
            <person name="Baker B.J."/>
            <person name="Banfield J.F."/>
            <person name="Garavito R.M."/>
            <person name="Carr K."/>
            <person name="Wilkerson C."/>
            <person name="Rensing S.A."/>
            <person name="Gagneul D."/>
            <person name="Dickenson N.E."/>
            <person name="Oesterhelt C."/>
            <person name="Lercher M.J."/>
            <person name="Weber A.P."/>
        </authorList>
    </citation>
    <scope>NUCLEOTIDE SEQUENCE [LARGE SCALE GENOMIC DNA]</scope>
    <source>
        <strain evidence="15">074W</strain>
    </source>
</reference>
<dbReference type="Gene3D" id="2.30.42.10">
    <property type="match status" value="1"/>
</dbReference>
<keyword evidence="7" id="KW-0862">Zinc</keyword>
<keyword evidence="9 14" id="KW-0482">Metalloprotease</keyword>
<dbReference type="InterPro" id="IPR008915">
    <property type="entry name" value="Peptidase_M50"/>
</dbReference>
<dbReference type="eggNOG" id="ENOG502QT40">
    <property type="taxonomic scope" value="Eukaryota"/>
</dbReference>
<dbReference type="STRING" id="130081.M2XE49"/>
<dbReference type="KEGG" id="gsl:Gasu_42720"/>
<keyword evidence="10 12" id="KW-0472">Membrane</keyword>
<dbReference type="InterPro" id="IPR041489">
    <property type="entry name" value="PDZ_6"/>
</dbReference>
<evidence type="ECO:0000259" key="13">
    <source>
        <dbReference type="SMART" id="SM00228"/>
    </source>
</evidence>
<keyword evidence="4 14" id="KW-0645">Protease</keyword>
<evidence type="ECO:0000256" key="3">
    <source>
        <dbReference type="ARBA" id="ARBA00009989"/>
    </source>
</evidence>
<feature type="region of interest" description="Disordered" evidence="11">
    <location>
        <begin position="164"/>
        <end position="183"/>
    </location>
</feature>
<evidence type="ECO:0000256" key="7">
    <source>
        <dbReference type="ARBA" id="ARBA00022833"/>
    </source>
</evidence>
<dbReference type="PANTHER" id="PTHR42837:SF2">
    <property type="entry name" value="MEMBRANE METALLOPROTEASE ARASP2, CHLOROPLASTIC-RELATED"/>
    <property type="match status" value="1"/>
</dbReference>
<evidence type="ECO:0000256" key="1">
    <source>
        <dbReference type="ARBA" id="ARBA00001947"/>
    </source>
</evidence>
<evidence type="ECO:0000313" key="14">
    <source>
        <dbReference type="EMBL" id="EME28272.1"/>
    </source>
</evidence>
<protein>
    <submittedName>
        <fullName evidence="14">Membrane-associated zinc metalloprotease</fullName>
    </submittedName>
</protein>
<dbReference type="InterPro" id="IPR001478">
    <property type="entry name" value="PDZ"/>
</dbReference>
<dbReference type="InterPro" id="IPR004387">
    <property type="entry name" value="Pept_M50_Zn"/>
</dbReference>
<evidence type="ECO:0000256" key="2">
    <source>
        <dbReference type="ARBA" id="ARBA00004141"/>
    </source>
</evidence>
<keyword evidence="5 12" id="KW-0812">Transmembrane</keyword>
<dbReference type="Pfam" id="PF17820">
    <property type="entry name" value="PDZ_6"/>
    <property type="match status" value="1"/>
</dbReference>
<evidence type="ECO:0000256" key="10">
    <source>
        <dbReference type="ARBA" id="ARBA00023136"/>
    </source>
</evidence>
<evidence type="ECO:0000256" key="8">
    <source>
        <dbReference type="ARBA" id="ARBA00022989"/>
    </source>
</evidence>
<feature type="compositionally biased region" description="Polar residues" evidence="11">
    <location>
        <begin position="173"/>
        <end position="183"/>
    </location>
</feature>
<dbReference type="Proteomes" id="UP000030680">
    <property type="component" value="Unassembled WGS sequence"/>
</dbReference>
<evidence type="ECO:0000256" key="9">
    <source>
        <dbReference type="ARBA" id="ARBA00023049"/>
    </source>
</evidence>